<dbReference type="SMART" id="SM01152">
    <property type="entry name" value="DUF167"/>
    <property type="match status" value="1"/>
</dbReference>
<dbReference type="Pfam" id="PF02594">
    <property type="entry name" value="DUF167"/>
    <property type="match status" value="1"/>
</dbReference>
<sequence>MPPTATPTPSWLVISKTGTLQLLLHVQPNAKRTAVVGEHGERLKVVLSAPPVDGKANAALVKFFAKSLGLSKSQLLITAGEGSREKRLEVVGLSETELLAAIKDLAA</sequence>
<reference evidence="3 4" key="1">
    <citation type="journal article" date="2021" name="Sci. Rep.">
        <title>The distribution of antibiotic resistance genes in chicken gut microbiota commensals.</title>
        <authorList>
            <person name="Juricova H."/>
            <person name="Matiasovicova J."/>
            <person name="Kubasova T."/>
            <person name="Cejkova D."/>
            <person name="Rychlik I."/>
        </authorList>
    </citation>
    <scope>NUCLEOTIDE SEQUENCE [LARGE SCALE GENOMIC DNA]</scope>
    <source>
        <strain evidence="3 4">An829</strain>
    </source>
</reference>
<dbReference type="SUPFAM" id="SSF69786">
    <property type="entry name" value="YggU-like"/>
    <property type="match status" value="1"/>
</dbReference>
<protein>
    <recommendedName>
        <fullName evidence="2">UPF0235 protein H6A60_01125</fullName>
    </recommendedName>
</protein>
<comment type="similarity">
    <text evidence="1 2">Belongs to the UPF0235 family.</text>
</comment>
<dbReference type="HAMAP" id="MF_00634">
    <property type="entry name" value="UPF0235"/>
    <property type="match status" value="1"/>
</dbReference>
<evidence type="ECO:0000313" key="3">
    <source>
        <dbReference type="EMBL" id="MBM6703118.1"/>
    </source>
</evidence>
<dbReference type="Proteomes" id="UP000715095">
    <property type="component" value="Unassembled WGS sequence"/>
</dbReference>
<dbReference type="PANTHER" id="PTHR13420">
    <property type="entry name" value="UPF0235 PROTEIN C15ORF40"/>
    <property type="match status" value="1"/>
</dbReference>
<dbReference type="NCBIfam" id="TIGR00251">
    <property type="entry name" value="DUF167 family protein"/>
    <property type="match status" value="1"/>
</dbReference>
<evidence type="ECO:0000256" key="2">
    <source>
        <dbReference type="HAMAP-Rule" id="MF_00634"/>
    </source>
</evidence>
<dbReference type="PANTHER" id="PTHR13420:SF7">
    <property type="entry name" value="UPF0235 PROTEIN C15ORF40"/>
    <property type="match status" value="1"/>
</dbReference>
<evidence type="ECO:0000256" key="1">
    <source>
        <dbReference type="ARBA" id="ARBA00010364"/>
    </source>
</evidence>
<dbReference type="Gene3D" id="3.30.1200.10">
    <property type="entry name" value="YggU-like"/>
    <property type="match status" value="1"/>
</dbReference>
<evidence type="ECO:0000313" key="4">
    <source>
        <dbReference type="Proteomes" id="UP000715095"/>
    </source>
</evidence>
<comment type="caution">
    <text evidence="3">The sequence shown here is derived from an EMBL/GenBank/DDBJ whole genome shotgun (WGS) entry which is preliminary data.</text>
</comment>
<name>A0ABS2DQX8_9BURK</name>
<dbReference type="RefSeq" id="WP_205101498.1">
    <property type="nucleotide sequence ID" value="NZ_JACJJC010000001.1"/>
</dbReference>
<dbReference type="EMBL" id="JACJJC010000001">
    <property type="protein sequence ID" value="MBM6703118.1"/>
    <property type="molecule type" value="Genomic_DNA"/>
</dbReference>
<gene>
    <name evidence="3" type="ORF">H6A60_01125</name>
</gene>
<organism evidence="3 4">
    <name type="scientific">Sutterella massiliensis</name>
    <dbReference type="NCBI Taxonomy" id="1816689"/>
    <lineage>
        <taxon>Bacteria</taxon>
        <taxon>Pseudomonadati</taxon>
        <taxon>Pseudomonadota</taxon>
        <taxon>Betaproteobacteria</taxon>
        <taxon>Burkholderiales</taxon>
        <taxon>Sutterellaceae</taxon>
        <taxon>Sutterella</taxon>
    </lineage>
</organism>
<dbReference type="InterPro" id="IPR003746">
    <property type="entry name" value="DUF167"/>
</dbReference>
<accession>A0ABS2DQX8</accession>
<keyword evidence="4" id="KW-1185">Reference proteome</keyword>
<proteinExistence type="inferred from homology"/>
<dbReference type="InterPro" id="IPR036591">
    <property type="entry name" value="YggU-like_sf"/>
</dbReference>